<dbReference type="GO" id="GO:0008955">
    <property type="term" value="F:peptidoglycan glycosyltransferase activity"/>
    <property type="evidence" value="ECO:0007669"/>
    <property type="project" value="UniProtKB-EC"/>
</dbReference>
<evidence type="ECO:0000313" key="18">
    <source>
        <dbReference type="EMBL" id="EKU93705.1"/>
    </source>
</evidence>
<dbReference type="PATRIC" id="fig|883081.3.peg.819"/>
<evidence type="ECO:0000256" key="7">
    <source>
        <dbReference type="ARBA" id="ARBA00022989"/>
    </source>
</evidence>
<keyword evidence="3" id="KW-0808">Transferase</keyword>
<dbReference type="STRING" id="883081.HMPREF9698_00822"/>
<dbReference type="RefSeq" id="WP_003777653.1">
    <property type="nucleotide sequence ID" value="NZ_JH992958.1"/>
</dbReference>
<reference evidence="18 19" key="1">
    <citation type="submission" date="2012-09" db="EMBL/GenBank/DDBJ databases">
        <title>The Genome Sequence of Alloiococcus otitis ATCC 51267.</title>
        <authorList>
            <consortium name="The Broad Institute Genome Sequencing Platform"/>
            <person name="Earl A."/>
            <person name="Ward D."/>
            <person name="Feldgarden M."/>
            <person name="Gevers D."/>
            <person name="Huys G."/>
            <person name="Walker B."/>
            <person name="Young S.K."/>
            <person name="Zeng Q."/>
            <person name="Gargeya S."/>
            <person name="Fitzgerald M."/>
            <person name="Haas B."/>
            <person name="Abouelleil A."/>
            <person name="Alvarado L."/>
            <person name="Arachchi H.M."/>
            <person name="Berlin A.M."/>
            <person name="Chapman S.B."/>
            <person name="Goldberg J."/>
            <person name="Griggs A."/>
            <person name="Gujja S."/>
            <person name="Hansen M."/>
            <person name="Howarth C."/>
            <person name="Imamovic A."/>
            <person name="Larimer J."/>
            <person name="McCowen C."/>
            <person name="Montmayeur A."/>
            <person name="Murphy C."/>
            <person name="Neiman D."/>
            <person name="Pearson M."/>
            <person name="Priest M."/>
            <person name="Roberts A."/>
            <person name="Saif S."/>
            <person name="Shea T."/>
            <person name="Sisk P."/>
            <person name="Sykes S."/>
            <person name="Wortman J."/>
            <person name="Nusbaum C."/>
            <person name="Birren B."/>
        </authorList>
    </citation>
    <scope>NUCLEOTIDE SEQUENCE [LARGE SCALE GENOMIC DNA]</scope>
    <source>
        <strain evidence="18 19">ATCC 51267</strain>
    </source>
</reference>
<dbReference type="PROSITE" id="PS00428">
    <property type="entry name" value="FTSW_RODA_SPOVE"/>
    <property type="match status" value="1"/>
</dbReference>
<gene>
    <name evidence="18" type="ORF">HMPREF9698_00822</name>
</gene>
<comment type="caution">
    <text evidence="18">The sequence shown here is derived from an EMBL/GenBank/DDBJ whole genome shotgun (WGS) entry which is preliminary data.</text>
</comment>
<keyword evidence="7 17" id="KW-1133">Transmembrane helix</keyword>
<evidence type="ECO:0000256" key="5">
    <source>
        <dbReference type="ARBA" id="ARBA00022960"/>
    </source>
</evidence>
<dbReference type="PANTHER" id="PTHR30474">
    <property type="entry name" value="CELL CYCLE PROTEIN"/>
    <property type="match status" value="1"/>
</dbReference>
<accession>K9EWT7</accession>
<comment type="similarity">
    <text evidence="11">Belongs to the SEDS family. FtsW subfamily.</text>
</comment>
<dbReference type="AlphaFoldDB" id="K9EWT7"/>
<name>K9EWT7_9LACT</name>
<feature type="transmembrane region" description="Helical" evidence="17">
    <location>
        <begin position="171"/>
        <end position="188"/>
    </location>
</feature>
<evidence type="ECO:0000313" key="19">
    <source>
        <dbReference type="Proteomes" id="UP000009875"/>
    </source>
</evidence>
<dbReference type="GO" id="GO:0005886">
    <property type="term" value="C:plasma membrane"/>
    <property type="evidence" value="ECO:0007669"/>
    <property type="project" value="TreeGrafter"/>
</dbReference>
<feature type="transmembrane region" description="Helical" evidence="17">
    <location>
        <begin position="289"/>
        <end position="310"/>
    </location>
</feature>
<evidence type="ECO:0000256" key="3">
    <source>
        <dbReference type="ARBA" id="ARBA00022679"/>
    </source>
</evidence>
<evidence type="ECO:0000256" key="12">
    <source>
        <dbReference type="ARBA" id="ARBA00041185"/>
    </source>
</evidence>
<evidence type="ECO:0000256" key="1">
    <source>
        <dbReference type="ARBA" id="ARBA00004141"/>
    </source>
</evidence>
<evidence type="ECO:0000256" key="15">
    <source>
        <dbReference type="ARBA" id="ARBA00049902"/>
    </source>
</evidence>
<keyword evidence="4 17" id="KW-0812">Transmembrane</keyword>
<dbReference type="InterPro" id="IPR018365">
    <property type="entry name" value="Cell_cycle_FtsW-rel_CS"/>
</dbReference>
<dbReference type="Proteomes" id="UP000009875">
    <property type="component" value="Unassembled WGS sequence"/>
</dbReference>
<comment type="catalytic activity">
    <reaction evidence="15">
        <text>[GlcNAc-(1-&gt;4)-Mur2Ac(oyl-L-Ala-gamma-D-Glu-L-Lys-D-Ala-D-Ala)](n)-di-trans,octa-cis-undecaprenyl diphosphate + beta-D-GlcNAc-(1-&gt;4)-Mur2Ac(oyl-L-Ala-gamma-D-Glu-L-Lys-D-Ala-D-Ala)-di-trans,octa-cis-undecaprenyl diphosphate = [GlcNAc-(1-&gt;4)-Mur2Ac(oyl-L-Ala-gamma-D-Glu-L-Lys-D-Ala-D-Ala)](n+1)-di-trans,octa-cis-undecaprenyl diphosphate + di-trans,octa-cis-undecaprenyl diphosphate + H(+)</text>
        <dbReference type="Rhea" id="RHEA:23708"/>
        <dbReference type="Rhea" id="RHEA-COMP:9602"/>
        <dbReference type="Rhea" id="RHEA-COMP:9603"/>
        <dbReference type="ChEBI" id="CHEBI:15378"/>
        <dbReference type="ChEBI" id="CHEBI:58405"/>
        <dbReference type="ChEBI" id="CHEBI:60033"/>
        <dbReference type="ChEBI" id="CHEBI:78435"/>
        <dbReference type="EC" id="2.4.99.28"/>
    </reaction>
</comment>
<comment type="subcellular location">
    <subcellularLocation>
        <location evidence="1">Membrane</location>
        <topology evidence="1">Multi-pass membrane protein</topology>
    </subcellularLocation>
</comment>
<feature type="transmembrane region" description="Helical" evidence="17">
    <location>
        <begin position="80"/>
        <end position="99"/>
    </location>
</feature>
<keyword evidence="6" id="KW-0573">Peptidoglycan synthesis</keyword>
<evidence type="ECO:0000256" key="2">
    <source>
        <dbReference type="ARBA" id="ARBA00022676"/>
    </source>
</evidence>
<dbReference type="EMBL" id="AGXA01000017">
    <property type="protein sequence ID" value="EKU93705.1"/>
    <property type="molecule type" value="Genomic_DNA"/>
</dbReference>
<dbReference type="OrthoDB" id="9812661at2"/>
<dbReference type="EC" id="2.4.99.28" evidence="14"/>
<evidence type="ECO:0000256" key="14">
    <source>
        <dbReference type="ARBA" id="ARBA00044770"/>
    </source>
</evidence>
<evidence type="ECO:0000256" key="6">
    <source>
        <dbReference type="ARBA" id="ARBA00022984"/>
    </source>
</evidence>
<evidence type="ECO:0000256" key="11">
    <source>
        <dbReference type="ARBA" id="ARBA00038053"/>
    </source>
</evidence>
<dbReference type="GO" id="GO:0051301">
    <property type="term" value="P:cell division"/>
    <property type="evidence" value="ECO:0007669"/>
    <property type="project" value="UniProtKB-KW"/>
</dbReference>
<protein>
    <recommendedName>
        <fullName evidence="12">Probable peptidoglycan glycosyltransferase FtsW</fullName>
        <ecNumber evidence="14">2.4.99.28</ecNumber>
    </recommendedName>
    <alternativeName>
        <fullName evidence="13">Cell division protein FtsW</fullName>
    </alternativeName>
    <alternativeName>
        <fullName evidence="10">Cell wall polymerase</fullName>
    </alternativeName>
    <alternativeName>
        <fullName evidence="9">Peptidoglycan polymerase</fullName>
    </alternativeName>
</protein>
<feature type="transmembrane region" description="Helical" evidence="17">
    <location>
        <begin position="195"/>
        <end position="215"/>
    </location>
</feature>
<keyword evidence="18" id="KW-0132">Cell division</keyword>
<evidence type="ECO:0000256" key="4">
    <source>
        <dbReference type="ARBA" id="ARBA00022692"/>
    </source>
</evidence>
<keyword evidence="5" id="KW-0133">Cell shape</keyword>
<evidence type="ECO:0000256" key="16">
    <source>
        <dbReference type="ARBA" id="ARBA00049966"/>
    </source>
</evidence>
<feature type="transmembrane region" description="Helical" evidence="17">
    <location>
        <begin position="322"/>
        <end position="349"/>
    </location>
</feature>
<keyword evidence="2" id="KW-0328">Glycosyltransferase</keyword>
<proteinExistence type="inferred from homology"/>
<evidence type="ECO:0000256" key="10">
    <source>
        <dbReference type="ARBA" id="ARBA00033270"/>
    </source>
</evidence>
<feature type="transmembrane region" description="Helical" evidence="17">
    <location>
        <begin position="145"/>
        <end position="165"/>
    </location>
</feature>
<dbReference type="InterPro" id="IPR001182">
    <property type="entry name" value="FtsW/RodA"/>
</dbReference>
<evidence type="ECO:0000256" key="13">
    <source>
        <dbReference type="ARBA" id="ARBA00041418"/>
    </source>
</evidence>
<feature type="transmembrane region" description="Helical" evidence="17">
    <location>
        <begin position="111"/>
        <end position="133"/>
    </location>
</feature>
<sequence length="391" mass="42623">MIQGIKNRYKLMDKYLLFAYLVMVIFSIIMVFSASSYSAMQSQGNPAYYLIRQAVHVTLSIVIMAVTASISLKKINNKKTVMAIVAMTTLLLLAVLVFGREINGAKRWIPFPIVNIQPGEIAKVVAVWYMAFILSKRETSDLSSFFGSIKKPLLIILLMAALIFFQPDTGTTVIILGAVTIMIFASGIPIKIGLGFSAAGVGILAGLMLLIRQFGDKLPLISGYRYERFQAFWDPFSLADSHGLQLVNSYYALSRGGLGGVGLGNSIQKTGYLPFPYTDFIIAIVGEELGFIGLLLVLACFSLIVLRIFLIGIHSKKAFRSLICFGIGTLLVIQSLFNIGGVVGLLPITGLTFPFLSYGGSSLMILSFAIGLVLNVSTRNNHDRQKSKAES</sequence>
<dbReference type="Pfam" id="PF01098">
    <property type="entry name" value="FTSW_RODA_SPOVE"/>
    <property type="match status" value="1"/>
</dbReference>
<feature type="transmembrane region" description="Helical" evidence="17">
    <location>
        <begin position="15"/>
        <end position="35"/>
    </location>
</feature>
<dbReference type="PANTHER" id="PTHR30474:SF2">
    <property type="entry name" value="PEPTIDOGLYCAN GLYCOSYLTRANSFERASE FTSW-RELATED"/>
    <property type="match status" value="1"/>
</dbReference>
<feature type="transmembrane region" description="Helical" evidence="17">
    <location>
        <begin position="355"/>
        <end position="376"/>
    </location>
</feature>
<evidence type="ECO:0000256" key="17">
    <source>
        <dbReference type="SAM" id="Phobius"/>
    </source>
</evidence>
<dbReference type="GO" id="GO:0015648">
    <property type="term" value="F:lipid-linked peptidoglycan transporter activity"/>
    <property type="evidence" value="ECO:0007669"/>
    <property type="project" value="TreeGrafter"/>
</dbReference>
<dbReference type="HOGENOM" id="CLU_029243_1_2_9"/>
<keyword evidence="8 17" id="KW-0472">Membrane</keyword>
<comment type="function">
    <text evidence="16">Peptidoglycan polymerase that is essential for cell division.</text>
</comment>
<keyword evidence="18" id="KW-0131">Cell cycle</keyword>
<dbReference type="GO" id="GO:0008360">
    <property type="term" value="P:regulation of cell shape"/>
    <property type="evidence" value="ECO:0007669"/>
    <property type="project" value="UniProtKB-KW"/>
</dbReference>
<dbReference type="GO" id="GO:0009252">
    <property type="term" value="P:peptidoglycan biosynthetic process"/>
    <property type="evidence" value="ECO:0007669"/>
    <property type="project" value="UniProtKB-KW"/>
</dbReference>
<evidence type="ECO:0000256" key="9">
    <source>
        <dbReference type="ARBA" id="ARBA00032370"/>
    </source>
</evidence>
<dbReference type="GO" id="GO:0032153">
    <property type="term" value="C:cell division site"/>
    <property type="evidence" value="ECO:0007669"/>
    <property type="project" value="TreeGrafter"/>
</dbReference>
<feature type="transmembrane region" description="Helical" evidence="17">
    <location>
        <begin position="47"/>
        <end position="68"/>
    </location>
</feature>
<keyword evidence="19" id="KW-1185">Reference proteome</keyword>
<dbReference type="eggNOG" id="COG0772">
    <property type="taxonomic scope" value="Bacteria"/>
</dbReference>
<evidence type="ECO:0000256" key="8">
    <source>
        <dbReference type="ARBA" id="ARBA00023136"/>
    </source>
</evidence>
<organism evidence="18 19">
    <name type="scientific">Alloiococcus otitis ATCC 51267</name>
    <dbReference type="NCBI Taxonomy" id="883081"/>
    <lineage>
        <taxon>Bacteria</taxon>
        <taxon>Bacillati</taxon>
        <taxon>Bacillota</taxon>
        <taxon>Bacilli</taxon>
        <taxon>Lactobacillales</taxon>
        <taxon>Carnobacteriaceae</taxon>
        <taxon>Alloiococcus</taxon>
    </lineage>
</organism>